<dbReference type="Proteomes" id="UP000004980">
    <property type="component" value="Unassembled WGS sequence"/>
</dbReference>
<evidence type="ECO:0000313" key="2">
    <source>
        <dbReference type="Proteomes" id="UP000004980"/>
    </source>
</evidence>
<dbReference type="RefSeq" id="WP_007584084.1">
    <property type="nucleotide sequence ID" value="NZ_AKAU01000107.1"/>
</dbReference>
<name>A0ABN0FK87_9BURK</name>
<evidence type="ECO:0000313" key="1">
    <source>
        <dbReference type="EMBL" id="EIM99198.1"/>
    </source>
</evidence>
<reference evidence="1 2" key="1">
    <citation type="journal article" date="2012" name="J. Bacteriol.">
        <title>Draft Genome Sequence of the Soil Bacterium Burkholderia terrae Strain BS001, Which Interacts with Fungal Surface Structures.</title>
        <authorList>
            <person name="Nazir R."/>
            <person name="Hansen M.A."/>
            <person name="Sorensen S."/>
            <person name="van Elsas J.D."/>
        </authorList>
    </citation>
    <scope>NUCLEOTIDE SEQUENCE [LARGE SCALE GENOMIC DNA]</scope>
    <source>
        <strain evidence="1 2">BS001</strain>
    </source>
</reference>
<comment type="caution">
    <text evidence="1">The sequence shown here is derived from an EMBL/GenBank/DDBJ whole genome shotgun (WGS) entry which is preliminary data.</text>
</comment>
<organism evidence="1 2">
    <name type="scientific">Paraburkholderia hospita</name>
    <dbReference type="NCBI Taxonomy" id="169430"/>
    <lineage>
        <taxon>Bacteria</taxon>
        <taxon>Pseudomonadati</taxon>
        <taxon>Pseudomonadota</taxon>
        <taxon>Betaproteobacteria</taxon>
        <taxon>Burkholderiales</taxon>
        <taxon>Burkholderiaceae</taxon>
        <taxon>Paraburkholderia</taxon>
    </lineage>
</organism>
<dbReference type="EMBL" id="AKAU01000107">
    <property type="protein sequence ID" value="EIM99198.1"/>
    <property type="molecule type" value="Genomic_DNA"/>
</dbReference>
<proteinExistence type="predicted"/>
<accession>A0ABN0FK87</accession>
<keyword evidence="2" id="KW-1185">Reference proteome</keyword>
<gene>
    <name evidence="1" type="ORF">WQE_20151</name>
</gene>
<sequence>MPFRPDYRCHAGFASYELTNSSANIRRIRDRIAALEKIAERSDCEEQGQGYMYCGDVEDNRAAFVFDAEPEKAVRDLMKRNGFVFSPSRSHAGKPAWVRKLTSAAMTTAQWLRS</sequence>
<protein>
    <submittedName>
        <fullName evidence="1">Uncharacterized protein</fullName>
    </submittedName>
</protein>